<dbReference type="EnsemblBacteria" id="AAM71701">
    <property type="protein sequence ID" value="AAM71701"/>
    <property type="gene ID" value="CT0458"/>
</dbReference>
<dbReference type="PANTHER" id="PTHR43393">
    <property type="entry name" value="CYTOKININ RIBOSIDE 5'-MONOPHOSPHATE PHOSPHORIBOHYDROLASE"/>
    <property type="match status" value="1"/>
</dbReference>
<proteinExistence type="predicted"/>
<evidence type="ECO:0000256" key="3">
    <source>
        <dbReference type="ARBA" id="ARBA00031983"/>
    </source>
</evidence>
<comment type="catalytic activity">
    <reaction evidence="1">
        <text>AMP + H2O = D-ribose 5-phosphate + adenine</text>
        <dbReference type="Rhea" id="RHEA:20129"/>
        <dbReference type="ChEBI" id="CHEBI:15377"/>
        <dbReference type="ChEBI" id="CHEBI:16708"/>
        <dbReference type="ChEBI" id="CHEBI:78346"/>
        <dbReference type="ChEBI" id="CHEBI:456215"/>
        <dbReference type="EC" id="3.2.2.4"/>
    </reaction>
</comment>
<dbReference type="PANTHER" id="PTHR43393:SF3">
    <property type="entry name" value="LYSINE DECARBOXYLASE-LIKE PROTEIN"/>
    <property type="match status" value="1"/>
</dbReference>
<organism evidence="4 5">
    <name type="scientific">Chlorobaculum tepidum (strain ATCC 49652 / DSM 12025 / NBRC 103806 / TLS)</name>
    <name type="common">Chlorobium tepidum</name>
    <dbReference type="NCBI Taxonomy" id="194439"/>
    <lineage>
        <taxon>Bacteria</taxon>
        <taxon>Pseudomonadati</taxon>
        <taxon>Chlorobiota</taxon>
        <taxon>Chlorobiia</taxon>
        <taxon>Chlorobiales</taxon>
        <taxon>Chlorobiaceae</taxon>
        <taxon>Chlorobaculum</taxon>
    </lineage>
</organism>
<dbReference type="SUPFAM" id="SSF102405">
    <property type="entry name" value="MCP/YpsA-like"/>
    <property type="match status" value="1"/>
</dbReference>
<dbReference type="GO" id="GO:0008714">
    <property type="term" value="F:AMP nucleosidase activity"/>
    <property type="evidence" value="ECO:0007669"/>
    <property type="project" value="UniProtKB-EC"/>
</dbReference>
<protein>
    <recommendedName>
        <fullName evidence="3">AMP nucleosidase</fullName>
        <ecNumber evidence="2">3.2.2.4</ecNumber>
    </recommendedName>
    <alternativeName>
        <fullName evidence="3">AMP nucleosidase</fullName>
    </alternativeName>
</protein>
<keyword evidence="5" id="KW-1185">Reference proteome</keyword>
<accession>Q8KF73</accession>
<dbReference type="AlphaFoldDB" id="Q8KF73"/>
<dbReference type="Pfam" id="PF03641">
    <property type="entry name" value="Lysine_decarbox"/>
    <property type="match status" value="1"/>
</dbReference>
<dbReference type="EC" id="3.2.2.4" evidence="2"/>
<gene>
    <name evidence="4" type="ordered locus">CT0458</name>
</gene>
<dbReference type="GO" id="GO:0005829">
    <property type="term" value="C:cytosol"/>
    <property type="evidence" value="ECO:0007669"/>
    <property type="project" value="TreeGrafter"/>
</dbReference>
<name>Q8KF73_CHLTE</name>
<dbReference type="InterPro" id="IPR031100">
    <property type="entry name" value="LOG_fam"/>
</dbReference>
<dbReference type="OrthoDB" id="9801098at2"/>
<dbReference type="PATRIC" id="fig|194439.7.peg.443"/>
<evidence type="ECO:0000256" key="1">
    <source>
        <dbReference type="ARBA" id="ARBA00000274"/>
    </source>
</evidence>
<evidence type="ECO:0000313" key="5">
    <source>
        <dbReference type="Proteomes" id="UP000001007"/>
    </source>
</evidence>
<dbReference type="STRING" id="194439.CT0458"/>
<dbReference type="eggNOG" id="COG1611">
    <property type="taxonomic scope" value="Bacteria"/>
</dbReference>
<dbReference type="Gene3D" id="3.40.50.450">
    <property type="match status" value="1"/>
</dbReference>
<dbReference type="EMBL" id="AE006470">
    <property type="protein sequence ID" value="AAM71701.1"/>
    <property type="molecule type" value="Genomic_DNA"/>
</dbReference>
<dbReference type="RefSeq" id="WP_010932146.1">
    <property type="nucleotide sequence ID" value="NC_002932.3"/>
</dbReference>
<sequence>MEPHYRVTIFGSARISEGDEAYRDVYDIARGLAAEGFDIVTGGGPGLMRAANSGSKSVSNGGQSIGLNIKLPHEQCPNPYLDIKEEFDRFSGRLDAFMAMSDAVVVAPGGIGTMLELFYSWQLVQVQHLCETPIILFGEIWTSLLLWLETEVLPRHLFERKDMHSIFHVMEASEVVDLIIKIHKARPETEHVCRNFNKYRLDIEQAGKK</sequence>
<dbReference type="KEGG" id="cte:CT0458"/>
<dbReference type="Proteomes" id="UP000001007">
    <property type="component" value="Chromosome"/>
</dbReference>
<dbReference type="InterPro" id="IPR052341">
    <property type="entry name" value="LOG_family_nucleotidases"/>
</dbReference>
<reference evidence="4 5" key="1">
    <citation type="journal article" date="2002" name="Proc. Natl. Acad. Sci. U.S.A.">
        <title>The complete genome sequence of Chlorobium tepidum TLS, a photosynthetic, anaerobic, green-sulfur bacterium.</title>
        <authorList>
            <person name="Eisen J.A."/>
            <person name="Nelson K.E."/>
            <person name="Paulsen I.T."/>
            <person name="Heidelberg J.F."/>
            <person name="Wu M."/>
            <person name="Dodson R.J."/>
            <person name="Deboy R."/>
            <person name="Gwinn M.L."/>
            <person name="Nelson W.C."/>
            <person name="Haft D.H."/>
            <person name="Hickey E.K."/>
            <person name="Peterson J.D."/>
            <person name="Durkin A.S."/>
            <person name="Kolonay J.L."/>
            <person name="Yang F."/>
            <person name="Holt I."/>
            <person name="Umayam L.A."/>
            <person name="Mason T."/>
            <person name="Brenner M."/>
            <person name="Shea T.P."/>
            <person name="Parksey D."/>
            <person name="Nierman W.C."/>
            <person name="Feldblyum T.V."/>
            <person name="Hansen C.L."/>
            <person name="Craven M.B."/>
            <person name="Radune D."/>
            <person name="Vamathevan J."/>
            <person name="Khouri H."/>
            <person name="White O."/>
            <person name="Gruber T.M."/>
            <person name="Ketchum K.A."/>
            <person name="Venter J.C."/>
            <person name="Tettelin H."/>
            <person name="Bryant D.A."/>
            <person name="Fraser C.M."/>
        </authorList>
    </citation>
    <scope>NUCLEOTIDE SEQUENCE [LARGE SCALE GENOMIC DNA]</scope>
    <source>
        <strain evidence="5">ATCC 49652 / DSM 12025 / NBRC 103806 / TLS</strain>
    </source>
</reference>
<dbReference type="HOGENOM" id="CLU_058336_0_5_10"/>
<evidence type="ECO:0000313" key="4">
    <source>
        <dbReference type="EMBL" id="AAM71701.1"/>
    </source>
</evidence>
<evidence type="ECO:0000256" key="2">
    <source>
        <dbReference type="ARBA" id="ARBA00011985"/>
    </source>
</evidence>